<name>A0ABQ2ENU0_9DEIO</name>
<dbReference type="Gene3D" id="3.30.565.10">
    <property type="entry name" value="Histidine kinase-like ATPase, C-terminal domain"/>
    <property type="match status" value="1"/>
</dbReference>
<dbReference type="EMBL" id="BMPP01000002">
    <property type="protein sequence ID" value="GGK15526.1"/>
    <property type="molecule type" value="Genomic_DNA"/>
</dbReference>
<dbReference type="InterPro" id="IPR004358">
    <property type="entry name" value="Sig_transdc_His_kin-like_C"/>
</dbReference>
<evidence type="ECO:0000256" key="9">
    <source>
        <dbReference type="ARBA" id="ARBA00023026"/>
    </source>
</evidence>
<organism evidence="12 13">
    <name type="scientific">Deinococcus malanensis</name>
    <dbReference type="NCBI Taxonomy" id="1706855"/>
    <lineage>
        <taxon>Bacteria</taxon>
        <taxon>Thermotogati</taxon>
        <taxon>Deinococcota</taxon>
        <taxon>Deinococci</taxon>
        <taxon>Deinococcales</taxon>
        <taxon>Deinococcaceae</taxon>
        <taxon>Deinococcus</taxon>
    </lineage>
</organism>
<dbReference type="RefSeq" id="WP_189004468.1">
    <property type="nucleotide sequence ID" value="NZ_BMPP01000002.1"/>
</dbReference>
<dbReference type="InterPro" id="IPR003661">
    <property type="entry name" value="HisK_dim/P_dom"/>
</dbReference>
<keyword evidence="5" id="KW-0597">Phosphoprotein</keyword>
<evidence type="ECO:0000313" key="12">
    <source>
        <dbReference type="EMBL" id="GGK15526.1"/>
    </source>
</evidence>
<evidence type="ECO:0000259" key="11">
    <source>
        <dbReference type="PROSITE" id="PS50109"/>
    </source>
</evidence>
<dbReference type="CDD" id="cd00075">
    <property type="entry name" value="HATPase"/>
    <property type="match status" value="1"/>
</dbReference>
<dbReference type="SUPFAM" id="SSF47384">
    <property type="entry name" value="Homodimeric domain of signal transducing histidine kinase"/>
    <property type="match status" value="1"/>
</dbReference>
<dbReference type="InterPro" id="IPR036890">
    <property type="entry name" value="HATPase_C_sf"/>
</dbReference>
<evidence type="ECO:0000256" key="8">
    <source>
        <dbReference type="ARBA" id="ARBA00023012"/>
    </source>
</evidence>
<dbReference type="GO" id="GO:0016301">
    <property type="term" value="F:kinase activity"/>
    <property type="evidence" value="ECO:0007669"/>
    <property type="project" value="UniProtKB-KW"/>
</dbReference>
<dbReference type="Pfam" id="PF00512">
    <property type="entry name" value="HisKA"/>
    <property type="match status" value="1"/>
</dbReference>
<dbReference type="SUPFAM" id="SSF55874">
    <property type="entry name" value="ATPase domain of HSP90 chaperone/DNA topoisomerase II/histidine kinase"/>
    <property type="match status" value="1"/>
</dbReference>
<protein>
    <recommendedName>
        <fullName evidence="3">histidine kinase</fullName>
        <ecNumber evidence="3">2.7.13.3</ecNumber>
    </recommendedName>
</protein>
<keyword evidence="9" id="KW-0843">Virulence</keyword>
<evidence type="ECO:0000256" key="3">
    <source>
        <dbReference type="ARBA" id="ARBA00012438"/>
    </source>
</evidence>
<reference evidence="13" key="1">
    <citation type="journal article" date="2019" name="Int. J. Syst. Evol. Microbiol.">
        <title>The Global Catalogue of Microorganisms (GCM) 10K type strain sequencing project: providing services to taxonomists for standard genome sequencing and annotation.</title>
        <authorList>
            <consortium name="The Broad Institute Genomics Platform"/>
            <consortium name="The Broad Institute Genome Sequencing Center for Infectious Disease"/>
            <person name="Wu L."/>
            <person name="Ma J."/>
        </authorList>
    </citation>
    <scope>NUCLEOTIDE SEQUENCE [LARGE SCALE GENOMIC DNA]</scope>
    <source>
        <strain evidence="13">JCM 30331</strain>
    </source>
</reference>
<keyword evidence="8" id="KW-0902">Two-component regulatory system</keyword>
<keyword evidence="6" id="KW-0808">Transferase</keyword>
<evidence type="ECO:0000256" key="5">
    <source>
        <dbReference type="ARBA" id="ARBA00022553"/>
    </source>
</evidence>
<dbReference type="Proteomes" id="UP000647587">
    <property type="component" value="Unassembled WGS sequence"/>
</dbReference>
<evidence type="ECO:0000313" key="13">
    <source>
        <dbReference type="Proteomes" id="UP000647587"/>
    </source>
</evidence>
<dbReference type="SMART" id="SM00388">
    <property type="entry name" value="HisKA"/>
    <property type="match status" value="1"/>
</dbReference>
<dbReference type="SMART" id="SM00387">
    <property type="entry name" value="HATPase_c"/>
    <property type="match status" value="1"/>
</dbReference>
<dbReference type="PANTHER" id="PTHR44936">
    <property type="entry name" value="SENSOR PROTEIN CREC"/>
    <property type="match status" value="1"/>
</dbReference>
<dbReference type="EC" id="2.7.13.3" evidence="3"/>
<keyword evidence="10" id="KW-1133">Transmembrane helix</keyword>
<keyword evidence="13" id="KW-1185">Reference proteome</keyword>
<feature type="domain" description="Histidine kinase" evidence="11">
    <location>
        <begin position="130"/>
        <end position="342"/>
    </location>
</feature>
<keyword evidence="10" id="KW-0812">Transmembrane</keyword>
<evidence type="ECO:0000256" key="10">
    <source>
        <dbReference type="SAM" id="Phobius"/>
    </source>
</evidence>
<dbReference type="Gene3D" id="1.10.287.130">
    <property type="match status" value="1"/>
</dbReference>
<evidence type="ECO:0000256" key="1">
    <source>
        <dbReference type="ARBA" id="ARBA00000085"/>
    </source>
</evidence>
<dbReference type="PANTHER" id="PTHR44936:SF9">
    <property type="entry name" value="SENSOR PROTEIN CREC"/>
    <property type="match status" value="1"/>
</dbReference>
<dbReference type="PROSITE" id="PS50109">
    <property type="entry name" value="HIS_KIN"/>
    <property type="match status" value="1"/>
</dbReference>
<accession>A0ABQ2ENU0</accession>
<feature type="transmembrane region" description="Helical" evidence="10">
    <location>
        <begin position="28"/>
        <end position="48"/>
    </location>
</feature>
<comment type="subcellular location">
    <subcellularLocation>
        <location evidence="2">Cell membrane</location>
        <topology evidence="2">Multi-pass membrane protein</topology>
    </subcellularLocation>
</comment>
<feature type="transmembrane region" description="Helical" evidence="10">
    <location>
        <begin position="54"/>
        <end position="77"/>
    </location>
</feature>
<dbReference type="InterPro" id="IPR050980">
    <property type="entry name" value="2C_sensor_his_kinase"/>
</dbReference>
<gene>
    <name evidence="12" type="ORF">GCM10008955_06170</name>
</gene>
<dbReference type="InterPro" id="IPR005467">
    <property type="entry name" value="His_kinase_dom"/>
</dbReference>
<dbReference type="PRINTS" id="PR00344">
    <property type="entry name" value="BCTRLSENSOR"/>
</dbReference>
<sequence>MSRLPFLVRPAPQTGVVRLSTLRTQFTLVIFLLAFLPNLVLTFSARPATPSPALLAWMLLVAGLCGLLGYLLSGALLRPLSRLEKELERGRLTDIHDDDPAEIRALREAFSQLIGRLGTEQTRRNAFMATLVHDLKTPLIATGHLTRALATLPLPEAERREVGELIQSETGRLLALVQQMADAHRFEREDVKIQPELADLRGLLSGVVQRLESQARSRGVALSVHGTGSACVDSAVLERAVTNLADNAVRFAQTRVQLRIAPQGIAVLDDGPGLQAPLEDLAQPFNSQPTTIAGQQYTAGTAGLGLYITRRIAEAHGGQLLYERHHHPLPGSDTSASLPSPAAGHTALSIVLPEVLP</sequence>
<evidence type="ECO:0000256" key="2">
    <source>
        <dbReference type="ARBA" id="ARBA00004651"/>
    </source>
</evidence>
<dbReference type="Pfam" id="PF02518">
    <property type="entry name" value="HATPase_c"/>
    <property type="match status" value="1"/>
</dbReference>
<keyword evidence="7 12" id="KW-0418">Kinase</keyword>
<dbReference type="InterPro" id="IPR003594">
    <property type="entry name" value="HATPase_dom"/>
</dbReference>
<dbReference type="InterPro" id="IPR036097">
    <property type="entry name" value="HisK_dim/P_sf"/>
</dbReference>
<comment type="catalytic activity">
    <reaction evidence="1">
        <text>ATP + protein L-histidine = ADP + protein N-phospho-L-histidine.</text>
        <dbReference type="EC" id="2.7.13.3"/>
    </reaction>
</comment>
<evidence type="ECO:0000256" key="7">
    <source>
        <dbReference type="ARBA" id="ARBA00022777"/>
    </source>
</evidence>
<keyword evidence="10" id="KW-0472">Membrane</keyword>
<keyword evidence="4" id="KW-1003">Cell membrane</keyword>
<evidence type="ECO:0000256" key="4">
    <source>
        <dbReference type="ARBA" id="ARBA00022475"/>
    </source>
</evidence>
<dbReference type="CDD" id="cd00082">
    <property type="entry name" value="HisKA"/>
    <property type="match status" value="1"/>
</dbReference>
<proteinExistence type="predicted"/>
<evidence type="ECO:0000256" key="6">
    <source>
        <dbReference type="ARBA" id="ARBA00022679"/>
    </source>
</evidence>
<comment type="caution">
    <text evidence="12">The sequence shown here is derived from an EMBL/GenBank/DDBJ whole genome shotgun (WGS) entry which is preliminary data.</text>
</comment>